<evidence type="ECO:0000256" key="1">
    <source>
        <dbReference type="ARBA" id="ARBA00008490"/>
    </source>
</evidence>
<keyword evidence="2" id="KW-0732">Signal</keyword>
<dbReference type="RefSeq" id="WP_019623335.1">
    <property type="nucleotide sequence ID" value="NZ_AP014545.1"/>
</dbReference>
<dbReference type="PANTHER" id="PTHR38108:SF1">
    <property type="entry name" value="UPF0319 PROTEIN YCCT"/>
    <property type="match status" value="1"/>
</dbReference>
<dbReference type="AlphaFoldDB" id="A0A7R6PJ72"/>
<keyword evidence="4" id="KW-1185">Reference proteome</keyword>
<organism evidence="3 4">
    <name type="scientific">Amphritea japonica ATCC BAA-1530</name>
    <dbReference type="NCBI Taxonomy" id="1278309"/>
    <lineage>
        <taxon>Bacteria</taxon>
        <taxon>Pseudomonadati</taxon>
        <taxon>Pseudomonadota</taxon>
        <taxon>Gammaproteobacteria</taxon>
        <taxon>Oceanospirillales</taxon>
        <taxon>Oceanospirillaceae</taxon>
        <taxon>Amphritea</taxon>
    </lineage>
</organism>
<sequence>MRFSLSFFFVLILFCSSIRADINLSVGSGITLIAVNGAEINRSSLFDHADNIVLPNGKNQILVQYSTEIRSSGSFNVENSDLHVLVFSVTDKTISLLTPEIKRLSEFKRFNAGKLWILKDSFDRSIKYISKPLLKSGFQINRDYEAELKTLNESGGDISISNVFVSEKSPPQNKFLNEYNRINLPEIMLEYWYLKADVDTRNRFKSSVVGQ</sequence>
<evidence type="ECO:0000313" key="3">
    <source>
        <dbReference type="EMBL" id="BBB25430.1"/>
    </source>
</evidence>
<accession>A0A7R6PJ72</accession>
<dbReference type="InterPro" id="IPR018635">
    <property type="entry name" value="UPF0319"/>
</dbReference>
<name>A0A7R6PJ72_9GAMM</name>
<proteinExistence type="inferred from homology"/>
<dbReference type="Proteomes" id="UP000595663">
    <property type="component" value="Chromosome"/>
</dbReference>
<dbReference type="EMBL" id="AP014545">
    <property type="protein sequence ID" value="BBB25430.1"/>
    <property type="molecule type" value="Genomic_DNA"/>
</dbReference>
<dbReference type="OrthoDB" id="7058190at2"/>
<gene>
    <name evidence="3" type="ORF">AMJAP_0831</name>
</gene>
<dbReference type="PANTHER" id="PTHR38108">
    <property type="entry name" value="UPF0319 PROTEIN YCCT"/>
    <property type="match status" value="1"/>
</dbReference>
<evidence type="ECO:0000256" key="2">
    <source>
        <dbReference type="ARBA" id="ARBA00022729"/>
    </source>
</evidence>
<dbReference type="Pfam" id="PF09829">
    <property type="entry name" value="DUF2057"/>
    <property type="match status" value="1"/>
</dbReference>
<evidence type="ECO:0000313" key="4">
    <source>
        <dbReference type="Proteomes" id="UP000595663"/>
    </source>
</evidence>
<comment type="similarity">
    <text evidence="1">Belongs to the UPF0319 family.</text>
</comment>
<dbReference type="KEGG" id="ajp:AMJAP_0831"/>
<protein>
    <submittedName>
        <fullName evidence="3">Uncharacterized protein</fullName>
    </submittedName>
</protein>
<reference evidence="3 4" key="1">
    <citation type="journal article" date="2008" name="Int. J. Syst. Evol. Microbiol.">
        <title>Amphritea japonica sp. nov. and Amphritea balenae sp. nov., isolated from the sediment adjacent to sperm whale carcasses off Kagoshima, Japan.</title>
        <authorList>
            <person name="Miyazaki M."/>
            <person name="Nogi Y."/>
            <person name="Fujiwara Y."/>
            <person name="Kawato M."/>
            <person name="Nagahama T."/>
            <person name="Kubokawa K."/>
            <person name="Horikoshi K."/>
        </authorList>
    </citation>
    <scope>NUCLEOTIDE SEQUENCE [LARGE SCALE GENOMIC DNA]</scope>
    <source>
        <strain evidence="3 4">ATCC BAA-1530</strain>
    </source>
</reference>